<proteinExistence type="predicted"/>
<dbReference type="SUPFAM" id="SSF56112">
    <property type="entry name" value="Protein kinase-like (PK-like)"/>
    <property type="match status" value="1"/>
</dbReference>
<organism evidence="8">
    <name type="scientific">Ditylum brightwellii</name>
    <dbReference type="NCBI Taxonomy" id="49249"/>
    <lineage>
        <taxon>Eukaryota</taxon>
        <taxon>Sar</taxon>
        <taxon>Stramenopiles</taxon>
        <taxon>Ochrophyta</taxon>
        <taxon>Bacillariophyta</taxon>
        <taxon>Mediophyceae</taxon>
        <taxon>Lithodesmiophycidae</taxon>
        <taxon>Lithodesmiales</taxon>
        <taxon>Lithodesmiaceae</taxon>
        <taxon>Ditylum</taxon>
    </lineage>
</organism>
<evidence type="ECO:0000313" key="8">
    <source>
        <dbReference type="EMBL" id="CAD9315793.1"/>
    </source>
</evidence>
<dbReference type="Gene3D" id="1.10.510.10">
    <property type="entry name" value="Transferase(Phosphotransferase) domain 1"/>
    <property type="match status" value="1"/>
</dbReference>
<keyword evidence="6" id="KW-1133">Transmembrane helix</keyword>
<keyword evidence="4" id="KW-0418">Kinase</keyword>
<dbReference type="PANTHER" id="PTHR24345">
    <property type="entry name" value="SERINE/THREONINE-PROTEIN KINASE PLK"/>
    <property type="match status" value="1"/>
</dbReference>
<keyword evidence="1" id="KW-0723">Serine/threonine-protein kinase</keyword>
<feature type="domain" description="Protein kinase" evidence="7">
    <location>
        <begin position="1"/>
        <end position="216"/>
    </location>
</feature>
<dbReference type="InterPro" id="IPR000719">
    <property type="entry name" value="Prot_kinase_dom"/>
</dbReference>
<dbReference type="GO" id="GO:0005634">
    <property type="term" value="C:nucleus"/>
    <property type="evidence" value="ECO:0007669"/>
    <property type="project" value="TreeGrafter"/>
</dbReference>
<evidence type="ECO:0000259" key="7">
    <source>
        <dbReference type="PROSITE" id="PS50011"/>
    </source>
</evidence>
<dbReference type="GO" id="GO:0005524">
    <property type="term" value="F:ATP binding"/>
    <property type="evidence" value="ECO:0007669"/>
    <property type="project" value="UniProtKB-KW"/>
</dbReference>
<keyword evidence="6" id="KW-0472">Membrane</keyword>
<dbReference type="GO" id="GO:0004674">
    <property type="term" value="F:protein serine/threonine kinase activity"/>
    <property type="evidence" value="ECO:0007669"/>
    <property type="project" value="UniProtKB-KW"/>
</dbReference>
<dbReference type="Pfam" id="PF00069">
    <property type="entry name" value="Pkinase"/>
    <property type="match status" value="1"/>
</dbReference>
<evidence type="ECO:0000256" key="6">
    <source>
        <dbReference type="SAM" id="Phobius"/>
    </source>
</evidence>
<evidence type="ECO:0000256" key="4">
    <source>
        <dbReference type="ARBA" id="ARBA00022777"/>
    </source>
</evidence>
<dbReference type="EMBL" id="HBGN01003317">
    <property type="protein sequence ID" value="CAD9315793.1"/>
    <property type="molecule type" value="Transcribed_RNA"/>
</dbReference>
<dbReference type="PANTHER" id="PTHR24345:SF91">
    <property type="entry name" value="SERINE_THREONINE-PROTEIN KINASE PLK4"/>
    <property type="match status" value="1"/>
</dbReference>
<dbReference type="SMART" id="SM00220">
    <property type="entry name" value="S_TKc"/>
    <property type="match status" value="1"/>
</dbReference>
<evidence type="ECO:0000256" key="3">
    <source>
        <dbReference type="ARBA" id="ARBA00022741"/>
    </source>
</evidence>
<accession>A0A7S1YQ27</accession>
<keyword evidence="5" id="KW-0067">ATP-binding</keyword>
<dbReference type="InterPro" id="IPR011009">
    <property type="entry name" value="Kinase-like_dom_sf"/>
</dbReference>
<dbReference type="PROSITE" id="PS50011">
    <property type="entry name" value="PROTEIN_KINASE_DOM"/>
    <property type="match status" value="1"/>
</dbReference>
<sequence length="234" mass="26838">MCCCDVLSDDKYLYSFMPFCSCGELFGFVDRDGRFSEPVARFWFRQLINGLCHLQRMGVCHRDLSLENILIDQYTKSLIIDLGMCLRVPFGDDDGNIMDVSGGTLRRLMSPQGQCGKPNYISPEVLQNTESFDGFAIDVWAAGIILFIMLVGLPPFEWANREDPRFRMITKGGLMRMLTQWQRPISPEAGDLLQRMLKEDPKDRLSLVEIMDHQWVVNEEVSSPAPPQDEDWRS</sequence>
<dbReference type="AlphaFoldDB" id="A0A7S1YQ27"/>
<evidence type="ECO:0000256" key="5">
    <source>
        <dbReference type="ARBA" id="ARBA00022840"/>
    </source>
</evidence>
<dbReference type="PROSITE" id="PS00109">
    <property type="entry name" value="PROTEIN_KINASE_TYR"/>
    <property type="match status" value="1"/>
</dbReference>
<gene>
    <name evidence="8" type="ORF">DBRI1063_LOCUS2200</name>
</gene>
<evidence type="ECO:0000256" key="1">
    <source>
        <dbReference type="ARBA" id="ARBA00022527"/>
    </source>
</evidence>
<evidence type="ECO:0000256" key="2">
    <source>
        <dbReference type="ARBA" id="ARBA00022679"/>
    </source>
</evidence>
<name>A0A7S1YQ27_9STRA</name>
<keyword evidence="3" id="KW-0547">Nucleotide-binding</keyword>
<protein>
    <recommendedName>
        <fullName evidence="7">Protein kinase domain-containing protein</fullName>
    </recommendedName>
</protein>
<reference evidence="8" key="1">
    <citation type="submission" date="2021-01" db="EMBL/GenBank/DDBJ databases">
        <authorList>
            <person name="Corre E."/>
            <person name="Pelletier E."/>
            <person name="Niang G."/>
            <person name="Scheremetjew M."/>
            <person name="Finn R."/>
            <person name="Kale V."/>
            <person name="Holt S."/>
            <person name="Cochrane G."/>
            <person name="Meng A."/>
            <person name="Brown T."/>
            <person name="Cohen L."/>
        </authorList>
    </citation>
    <scope>NUCLEOTIDE SEQUENCE</scope>
    <source>
        <strain evidence="8">Pop2</strain>
    </source>
</reference>
<dbReference type="InterPro" id="IPR008266">
    <property type="entry name" value="Tyr_kinase_AS"/>
</dbReference>
<feature type="transmembrane region" description="Helical" evidence="6">
    <location>
        <begin position="139"/>
        <end position="159"/>
    </location>
</feature>
<keyword evidence="2" id="KW-0808">Transferase</keyword>
<keyword evidence="6" id="KW-0812">Transmembrane</keyword>